<keyword evidence="11" id="KW-0539">Nucleus</keyword>
<dbReference type="Proteomes" id="UP000261520">
    <property type="component" value="Unplaced"/>
</dbReference>
<evidence type="ECO:0000313" key="17">
    <source>
        <dbReference type="Ensembl" id="ENSPMGP00000013583.1"/>
    </source>
</evidence>
<dbReference type="GO" id="GO:0031083">
    <property type="term" value="C:BLOC-1 complex"/>
    <property type="evidence" value="ECO:0007669"/>
    <property type="project" value="TreeGrafter"/>
</dbReference>
<dbReference type="GO" id="GO:0010008">
    <property type="term" value="C:endosome membrane"/>
    <property type="evidence" value="ECO:0007669"/>
    <property type="project" value="UniProtKB-SubCell"/>
</dbReference>
<evidence type="ECO:0000256" key="13">
    <source>
        <dbReference type="ARBA" id="ARBA00034105"/>
    </source>
</evidence>
<dbReference type="GO" id="GO:0005634">
    <property type="term" value="C:nucleus"/>
    <property type="evidence" value="ECO:0007669"/>
    <property type="project" value="UniProtKB-SubCell"/>
</dbReference>
<dbReference type="GO" id="GO:0030672">
    <property type="term" value="C:synaptic vesicle membrane"/>
    <property type="evidence" value="ECO:0007669"/>
    <property type="project" value="UniProtKB-SubCell"/>
</dbReference>
<comment type="subcellular location">
    <subcellularLocation>
        <location evidence="15">Cytoplasmic vesicle</location>
        <location evidence="15">Secretory vesicle</location>
        <location evidence="15">Synaptic vesicle membrane</location>
        <topology evidence="15">Peripheral membrane protein</topology>
        <orientation evidence="15">Cytoplasmic side</orientation>
    </subcellularLocation>
    <subcellularLocation>
        <location evidence="3">Endoplasmic reticulum</location>
    </subcellularLocation>
    <subcellularLocation>
        <location evidence="2">Endosome membrane</location>
        <topology evidence="2">Peripheral membrane protein</topology>
        <orientation evidence="2">Cytoplasmic side</orientation>
    </subcellularLocation>
    <subcellularLocation>
        <location evidence="14">Melanosome membrane</location>
        <topology evidence="14">Peripheral membrane protein</topology>
        <orientation evidence="14">Cytoplasmic side</orientation>
    </subcellularLocation>
    <subcellularLocation>
        <location evidence="1">Nucleus</location>
    </subcellularLocation>
    <subcellularLocation>
        <location evidence="13">Postsynaptic density</location>
    </subcellularLocation>
</comment>
<reference evidence="17" key="2">
    <citation type="submission" date="2025-09" db="UniProtKB">
        <authorList>
            <consortium name="Ensembl"/>
        </authorList>
    </citation>
    <scope>IDENTIFICATION</scope>
</reference>
<evidence type="ECO:0000256" key="5">
    <source>
        <dbReference type="ARBA" id="ARBA00022490"/>
    </source>
</evidence>
<evidence type="ECO:0000256" key="8">
    <source>
        <dbReference type="ARBA" id="ARBA00023018"/>
    </source>
</evidence>
<sequence>AMSFVCCVVLMICSLSLCRFKTLGDKSKEAKSCLPHCCCGVQQVDGDLVMLSALWDKRRTALAQLEEQLQGLPALITDLGTITSGLAQLEGDFEEMESRMVYLETLCCQCEQQTVKQQHLKELESYKKKKRKELHAFEMELNSEHAQTVAHMEQLVQQKLKQKQKEYEEAFHQDMEKYLTSGFLMQRGNTTSTLHHSTAPPAHCTTTTTLQHHKHTTLPLSHCTTTSTLHHNTVPPPHCTITTLHHHCTAPPVHYATSCSWI</sequence>
<comment type="similarity">
    <text evidence="4">Belongs to the dysbindin family.</text>
</comment>
<evidence type="ECO:0000256" key="11">
    <source>
        <dbReference type="ARBA" id="ARBA00023242"/>
    </source>
</evidence>
<name>A0A3B4A952_9GOBI</name>
<evidence type="ECO:0000256" key="1">
    <source>
        <dbReference type="ARBA" id="ARBA00004123"/>
    </source>
</evidence>
<evidence type="ECO:0000256" key="15">
    <source>
        <dbReference type="ARBA" id="ARBA00037838"/>
    </source>
</evidence>
<keyword evidence="9" id="KW-0175">Coiled coil</keyword>
<organism evidence="17 18">
    <name type="scientific">Periophthalmus magnuspinnatus</name>
    <dbReference type="NCBI Taxonomy" id="409849"/>
    <lineage>
        <taxon>Eukaryota</taxon>
        <taxon>Metazoa</taxon>
        <taxon>Chordata</taxon>
        <taxon>Craniata</taxon>
        <taxon>Vertebrata</taxon>
        <taxon>Euteleostomi</taxon>
        <taxon>Actinopterygii</taxon>
        <taxon>Neopterygii</taxon>
        <taxon>Teleostei</taxon>
        <taxon>Neoteleostei</taxon>
        <taxon>Acanthomorphata</taxon>
        <taxon>Gobiaria</taxon>
        <taxon>Gobiiformes</taxon>
        <taxon>Gobioidei</taxon>
        <taxon>Gobiidae</taxon>
        <taxon>Oxudercinae</taxon>
        <taxon>Periophthalmus</taxon>
    </lineage>
</organism>
<evidence type="ECO:0000256" key="9">
    <source>
        <dbReference type="ARBA" id="ARBA00023054"/>
    </source>
</evidence>
<keyword evidence="18" id="KW-1185">Reference proteome</keyword>
<keyword evidence="16" id="KW-0732">Signal</keyword>
<evidence type="ECO:0000256" key="10">
    <source>
        <dbReference type="ARBA" id="ARBA00023136"/>
    </source>
</evidence>
<evidence type="ECO:0000256" key="12">
    <source>
        <dbReference type="ARBA" id="ARBA00023329"/>
    </source>
</evidence>
<evidence type="ECO:0000256" key="6">
    <source>
        <dbReference type="ARBA" id="ARBA00022753"/>
    </source>
</evidence>
<evidence type="ECO:0000256" key="3">
    <source>
        <dbReference type="ARBA" id="ARBA00004240"/>
    </source>
</evidence>
<dbReference type="GO" id="GO:1904115">
    <property type="term" value="C:axon cytoplasm"/>
    <property type="evidence" value="ECO:0007669"/>
    <property type="project" value="GOC"/>
</dbReference>
<evidence type="ECO:0000256" key="4">
    <source>
        <dbReference type="ARBA" id="ARBA00008686"/>
    </source>
</evidence>
<dbReference type="InterPro" id="IPR007531">
    <property type="entry name" value="Dysbindin"/>
</dbReference>
<dbReference type="GO" id="GO:0014069">
    <property type="term" value="C:postsynaptic density"/>
    <property type="evidence" value="ECO:0007669"/>
    <property type="project" value="UniProtKB-SubCell"/>
</dbReference>
<reference evidence="17" key="1">
    <citation type="submission" date="2025-08" db="UniProtKB">
        <authorList>
            <consortium name="Ensembl"/>
        </authorList>
    </citation>
    <scope>IDENTIFICATION</scope>
</reference>
<proteinExistence type="inferred from homology"/>
<dbReference type="GO" id="GO:0005886">
    <property type="term" value="C:plasma membrane"/>
    <property type="evidence" value="ECO:0007669"/>
    <property type="project" value="TreeGrafter"/>
</dbReference>
<dbReference type="GO" id="GO:0060155">
    <property type="term" value="P:platelet dense granule organization"/>
    <property type="evidence" value="ECO:0007669"/>
    <property type="project" value="TreeGrafter"/>
</dbReference>
<dbReference type="PANTHER" id="PTHR16294:SF5">
    <property type="entry name" value="DYSBINDIN"/>
    <property type="match status" value="1"/>
</dbReference>
<evidence type="ECO:0000256" key="16">
    <source>
        <dbReference type="SAM" id="SignalP"/>
    </source>
</evidence>
<feature type="signal peptide" evidence="16">
    <location>
        <begin position="1"/>
        <end position="18"/>
    </location>
</feature>
<dbReference type="AlphaFoldDB" id="A0A3B4A952"/>
<protein>
    <submittedName>
        <fullName evidence="17">Uncharacterized protein</fullName>
    </submittedName>
</protein>
<keyword evidence="10" id="KW-0472">Membrane</keyword>
<dbReference type="GO" id="GO:0033162">
    <property type="term" value="C:melanosome membrane"/>
    <property type="evidence" value="ECO:0007669"/>
    <property type="project" value="UniProtKB-SubCell"/>
</dbReference>
<evidence type="ECO:0000256" key="14">
    <source>
        <dbReference type="ARBA" id="ARBA00037798"/>
    </source>
</evidence>
<evidence type="ECO:0000256" key="7">
    <source>
        <dbReference type="ARBA" id="ARBA00022824"/>
    </source>
</evidence>
<dbReference type="Ensembl" id="ENSPMGT00000014493.1">
    <property type="protein sequence ID" value="ENSPMGP00000013583.1"/>
    <property type="gene ID" value="ENSPMGG00000011165.1"/>
</dbReference>
<dbReference type="GO" id="GO:0048490">
    <property type="term" value="P:anterograde synaptic vesicle transport"/>
    <property type="evidence" value="ECO:0007669"/>
    <property type="project" value="TreeGrafter"/>
</dbReference>
<keyword evidence="6" id="KW-0967">Endosome</keyword>
<keyword evidence="5" id="KW-0963">Cytoplasm</keyword>
<dbReference type="GO" id="GO:2000300">
    <property type="term" value="P:regulation of synaptic vesicle exocytosis"/>
    <property type="evidence" value="ECO:0007669"/>
    <property type="project" value="TreeGrafter"/>
</dbReference>
<dbReference type="STRING" id="409849.ENSPMGP00000013583"/>
<keyword evidence="7" id="KW-0256">Endoplasmic reticulum</keyword>
<feature type="chain" id="PRO_5017176259" evidence="16">
    <location>
        <begin position="19"/>
        <end position="262"/>
    </location>
</feature>
<keyword evidence="8" id="KW-0770">Synapse</keyword>
<evidence type="ECO:0000256" key="2">
    <source>
        <dbReference type="ARBA" id="ARBA00004125"/>
    </source>
</evidence>
<dbReference type="GO" id="GO:0005783">
    <property type="term" value="C:endoplasmic reticulum"/>
    <property type="evidence" value="ECO:0007669"/>
    <property type="project" value="UniProtKB-SubCell"/>
</dbReference>
<keyword evidence="12" id="KW-0968">Cytoplasmic vesicle</keyword>
<accession>A0A3B4A952</accession>
<dbReference type="GO" id="GO:0031175">
    <property type="term" value="P:neuron projection development"/>
    <property type="evidence" value="ECO:0007669"/>
    <property type="project" value="TreeGrafter"/>
</dbReference>
<dbReference type="Pfam" id="PF04440">
    <property type="entry name" value="Dysbindin"/>
    <property type="match status" value="1"/>
</dbReference>
<dbReference type="PANTHER" id="PTHR16294">
    <property type="entry name" value="DYSTROBREVIN BINDING PROTEIN 1 DYSBINDIN"/>
    <property type="match status" value="1"/>
</dbReference>
<evidence type="ECO:0000313" key="18">
    <source>
        <dbReference type="Proteomes" id="UP000261520"/>
    </source>
</evidence>